<organism evidence="2 3">
    <name type="scientific">Spirosoma linguale (strain ATCC 33905 / DSM 74 / LMG 10896 / Claus 1)</name>
    <dbReference type="NCBI Taxonomy" id="504472"/>
    <lineage>
        <taxon>Bacteria</taxon>
        <taxon>Pseudomonadati</taxon>
        <taxon>Bacteroidota</taxon>
        <taxon>Cytophagia</taxon>
        <taxon>Cytophagales</taxon>
        <taxon>Cytophagaceae</taxon>
        <taxon>Spirosoma</taxon>
    </lineage>
</organism>
<feature type="transmembrane region" description="Helical" evidence="1">
    <location>
        <begin position="122"/>
        <end position="140"/>
    </location>
</feature>
<dbReference type="Proteomes" id="UP000002028">
    <property type="component" value="Chromosome"/>
</dbReference>
<gene>
    <name evidence="2" type="ordered locus">Slin_0689</name>
</gene>
<dbReference type="HOGENOM" id="CLU_1739384_0_0_10"/>
<protein>
    <submittedName>
        <fullName evidence="2">Uncharacterized protein</fullName>
    </submittedName>
</protein>
<name>D2QGY6_SPILD</name>
<keyword evidence="1" id="KW-1133">Transmembrane helix</keyword>
<keyword evidence="1" id="KW-0472">Membrane</keyword>
<reference evidence="2 3" key="1">
    <citation type="journal article" date="2010" name="Stand. Genomic Sci.">
        <title>Complete genome sequence of Spirosoma linguale type strain (1).</title>
        <authorList>
            <person name="Lail K."/>
            <person name="Sikorski J."/>
            <person name="Saunders E."/>
            <person name="Lapidus A."/>
            <person name="Glavina Del Rio T."/>
            <person name="Copeland A."/>
            <person name="Tice H."/>
            <person name="Cheng J.-F."/>
            <person name="Lucas S."/>
            <person name="Nolan M."/>
            <person name="Bruce D."/>
            <person name="Goodwin L."/>
            <person name="Pitluck S."/>
            <person name="Ivanova N."/>
            <person name="Mavromatis K."/>
            <person name="Ovchinnikova G."/>
            <person name="Pati A."/>
            <person name="Chen A."/>
            <person name="Palaniappan K."/>
            <person name="Land M."/>
            <person name="Hauser L."/>
            <person name="Chang Y.-J."/>
            <person name="Jeffries C.D."/>
            <person name="Chain P."/>
            <person name="Brettin T."/>
            <person name="Detter J.C."/>
            <person name="Schuetze A."/>
            <person name="Rohde M."/>
            <person name="Tindall B.J."/>
            <person name="Goeker M."/>
            <person name="Bristow J."/>
            <person name="Eisen J.A."/>
            <person name="Markowitz V."/>
            <person name="Hugenholtz P."/>
            <person name="Kyrpides N.C."/>
            <person name="Klenk H.-P."/>
            <person name="Chen F."/>
        </authorList>
    </citation>
    <scope>NUCLEOTIDE SEQUENCE [LARGE SCALE GENOMIC DNA]</scope>
    <source>
        <strain evidence="3">ATCC 33905 / DSM 74 / LMG 10896 / Claus 1</strain>
    </source>
</reference>
<proteinExistence type="predicted"/>
<accession>D2QGY6</accession>
<evidence type="ECO:0000256" key="1">
    <source>
        <dbReference type="SAM" id="Phobius"/>
    </source>
</evidence>
<evidence type="ECO:0000313" key="3">
    <source>
        <dbReference type="Proteomes" id="UP000002028"/>
    </source>
</evidence>
<dbReference type="eggNOG" id="ENOG503451I">
    <property type="taxonomic scope" value="Bacteria"/>
</dbReference>
<sequence>MPPIDNWWDSINLDGITDADIESYFKDYGISSPSDPKVVADVTAALQKAKQTGQTGFENVLNKILLYGDKALQTLSKAGIIKNQNLVNAGYGGFDSSTDTTTTNKAPDPTNRVFSIDFTNPTTLIIAFVAVLLLFYFLFFKPKKSKNAKR</sequence>
<dbReference type="RefSeq" id="WP_012925304.1">
    <property type="nucleotide sequence ID" value="NC_013730.1"/>
</dbReference>
<dbReference type="AlphaFoldDB" id="D2QGY6"/>
<dbReference type="STRING" id="504472.Slin_0689"/>
<keyword evidence="1" id="KW-0812">Transmembrane</keyword>
<dbReference type="EMBL" id="CP001769">
    <property type="protein sequence ID" value="ADB36752.1"/>
    <property type="molecule type" value="Genomic_DNA"/>
</dbReference>
<keyword evidence="3" id="KW-1185">Reference proteome</keyword>
<evidence type="ECO:0000313" key="2">
    <source>
        <dbReference type="EMBL" id="ADB36752.1"/>
    </source>
</evidence>
<dbReference type="KEGG" id="sli:Slin_0689"/>